<proteinExistence type="predicted"/>
<keyword evidence="7" id="KW-0902">Two-component regulatory system</keyword>
<dbReference type="FunFam" id="3.30.565.10:FF:000006">
    <property type="entry name" value="Sensor histidine kinase WalK"/>
    <property type="match status" value="1"/>
</dbReference>
<dbReference type="Gene3D" id="3.30.450.20">
    <property type="entry name" value="PAS domain"/>
    <property type="match status" value="1"/>
</dbReference>
<dbReference type="PANTHER" id="PTHR43711:SF1">
    <property type="entry name" value="HISTIDINE KINASE 1"/>
    <property type="match status" value="1"/>
</dbReference>
<dbReference type="PROSITE" id="PS50113">
    <property type="entry name" value="PAC"/>
    <property type="match status" value="1"/>
</dbReference>
<feature type="domain" description="PAC" evidence="11">
    <location>
        <begin position="257"/>
        <end position="308"/>
    </location>
</feature>
<dbReference type="InterPro" id="IPR035965">
    <property type="entry name" value="PAS-like_dom_sf"/>
</dbReference>
<evidence type="ECO:0000259" key="11">
    <source>
        <dbReference type="PROSITE" id="PS50113"/>
    </source>
</evidence>
<feature type="transmembrane region" description="Helical" evidence="8">
    <location>
        <begin position="33"/>
        <end position="53"/>
    </location>
</feature>
<dbReference type="Pfam" id="PF00512">
    <property type="entry name" value="HisKA"/>
    <property type="match status" value="1"/>
</dbReference>
<keyword evidence="8" id="KW-0472">Membrane</keyword>
<dbReference type="GO" id="GO:0016020">
    <property type="term" value="C:membrane"/>
    <property type="evidence" value="ECO:0007669"/>
    <property type="project" value="UniProtKB-SubCell"/>
</dbReference>
<evidence type="ECO:0000256" key="1">
    <source>
        <dbReference type="ARBA" id="ARBA00000085"/>
    </source>
</evidence>
<dbReference type="Pfam" id="PF02518">
    <property type="entry name" value="HATPase_c"/>
    <property type="match status" value="1"/>
</dbReference>
<feature type="transmembrane region" description="Helical" evidence="8">
    <location>
        <begin position="89"/>
        <end position="109"/>
    </location>
</feature>
<dbReference type="EMBL" id="JACRWC010000039">
    <property type="protein sequence ID" value="MBC5998913.1"/>
    <property type="molecule type" value="Genomic_DNA"/>
</dbReference>
<evidence type="ECO:0000256" key="3">
    <source>
        <dbReference type="ARBA" id="ARBA00012438"/>
    </source>
</evidence>
<dbReference type="InterPro" id="IPR004358">
    <property type="entry name" value="Sig_transdc_His_kin-like_C"/>
</dbReference>
<feature type="transmembrane region" description="Helical" evidence="8">
    <location>
        <begin position="116"/>
        <end position="138"/>
    </location>
</feature>
<feature type="domain" description="PAS" evidence="10">
    <location>
        <begin position="182"/>
        <end position="249"/>
    </location>
</feature>
<dbReference type="InterPro" id="IPR000700">
    <property type="entry name" value="PAS-assoc_C"/>
</dbReference>
<dbReference type="SUPFAM" id="SSF55874">
    <property type="entry name" value="ATPase domain of HSP90 chaperone/DNA topoisomerase II/histidine kinase"/>
    <property type="match status" value="1"/>
</dbReference>
<dbReference type="SMART" id="SM00387">
    <property type="entry name" value="HATPase_c"/>
    <property type="match status" value="1"/>
</dbReference>
<comment type="subcellular location">
    <subcellularLocation>
        <location evidence="2">Membrane</location>
    </subcellularLocation>
</comment>
<dbReference type="Gene3D" id="3.30.565.10">
    <property type="entry name" value="Histidine kinase-like ATPase, C-terminal domain"/>
    <property type="match status" value="1"/>
</dbReference>
<dbReference type="NCBIfam" id="TIGR00229">
    <property type="entry name" value="sensory_box"/>
    <property type="match status" value="1"/>
</dbReference>
<keyword evidence="8" id="KW-1133">Transmembrane helix</keyword>
<evidence type="ECO:0000259" key="9">
    <source>
        <dbReference type="PROSITE" id="PS50109"/>
    </source>
</evidence>
<dbReference type="CDD" id="cd00082">
    <property type="entry name" value="HisKA"/>
    <property type="match status" value="1"/>
</dbReference>
<dbReference type="InterPro" id="IPR050736">
    <property type="entry name" value="Sensor_HK_Regulatory"/>
</dbReference>
<evidence type="ECO:0000259" key="10">
    <source>
        <dbReference type="PROSITE" id="PS50112"/>
    </source>
</evidence>
<dbReference type="PROSITE" id="PS50112">
    <property type="entry name" value="PAS"/>
    <property type="match status" value="1"/>
</dbReference>
<keyword evidence="8" id="KW-0812">Transmembrane</keyword>
<comment type="catalytic activity">
    <reaction evidence="1">
        <text>ATP + protein L-histidine = ADP + protein N-phospho-L-histidine.</text>
        <dbReference type="EC" id="2.7.13.3"/>
    </reaction>
</comment>
<reference evidence="12" key="1">
    <citation type="submission" date="2020-08" db="EMBL/GenBank/DDBJ databases">
        <authorList>
            <person name="Liu C."/>
            <person name="Sun Q."/>
        </authorList>
    </citation>
    <scope>NUCLEOTIDE SEQUENCE</scope>
    <source>
        <strain evidence="12">BX16</strain>
    </source>
</reference>
<keyword evidence="5" id="KW-0808">Transferase</keyword>
<evidence type="ECO:0000256" key="6">
    <source>
        <dbReference type="ARBA" id="ARBA00022777"/>
    </source>
</evidence>
<name>A0A923SL69_9FIRM</name>
<feature type="transmembrane region" description="Helical" evidence="8">
    <location>
        <begin position="65"/>
        <end position="83"/>
    </location>
</feature>
<evidence type="ECO:0000313" key="12">
    <source>
        <dbReference type="EMBL" id="MBC5998913.1"/>
    </source>
</evidence>
<dbReference type="SMART" id="SM00388">
    <property type="entry name" value="HisKA"/>
    <property type="match status" value="1"/>
</dbReference>
<dbReference type="InterPro" id="IPR036890">
    <property type="entry name" value="HATPase_C_sf"/>
</dbReference>
<feature type="domain" description="Histidine kinase" evidence="9">
    <location>
        <begin position="319"/>
        <end position="548"/>
    </location>
</feature>
<sequence length="551" mass="62453">MNKYFWTWLLSCACYAAGIIILVVVNTTNVRSVAYLSSEVCQVAALVGTVYACNTIKNIPHHYFALKYGIICIGFFTVYMYYYGVTQGVYVLLLVFKLVAVIMILYIILVKWDFQFIIKVLGLLVFGASGLFLSLYDFLIYGNENTPQVILWLCAGMFLLMVQNVSFAVLYRLQMRNEESLKEDYLSEFAETSQDIIFYYVLVPYPRFSLVSPAAETLLGYTPQDFYNNSKLHVEIALEDDRQLMEELLGDADDCFKDCIVTVESKNGEILNLQCLVTRKKAGGRVVAVEGVFRDVTERIEAERKIAENNKNRQLMLSYISHDLKTPITYIQGYSEAIQKGVIRTEEDRNKAVDTIANKARSLTRLVDDISMLSKLEANRFHYEFEKISCKDLVEQIYASHIDDFHESGSEFAMENREFRFAVEGGIKEDDFVLADVKRIEQVFENIFNNAVKATEEGGMIAVNCGIDRDAGNFYVSVTDDGVGISSEDLKHIFENFYRSPQTKKRRGGSGLGLSLSEQIIRGHGGKITVTSEEERGSCFVFSLPLFTEAV</sequence>
<feature type="transmembrane region" description="Helical" evidence="8">
    <location>
        <begin position="7"/>
        <end position="27"/>
    </location>
</feature>
<evidence type="ECO:0000256" key="7">
    <source>
        <dbReference type="ARBA" id="ARBA00023012"/>
    </source>
</evidence>
<accession>A0A923SL69</accession>
<organism evidence="12 13">
    <name type="scientific">Lentihominibacter faecis</name>
    <dbReference type="NCBI Taxonomy" id="2764712"/>
    <lineage>
        <taxon>Bacteria</taxon>
        <taxon>Bacillati</taxon>
        <taxon>Bacillota</taxon>
        <taxon>Clostridia</taxon>
        <taxon>Peptostreptococcales</taxon>
        <taxon>Anaerovoracaceae</taxon>
        <taxon>Lentihominibacter</taxon>
    </lineage>
</organism>
<dbReference type="RefSeq" id="WP_249286419.1">
    <property type="nucleotide sequence ID" value="NZ_JACRWC010000039.1"/>
</dbReference>
<dbReference type="PROSITE" id="PS50109">
    <property type="entry name" value="HIS_KIN"/>
    <property type="match status" value="1"/>
</dbReference>
<dbReference type="CDD" id="cd00075">
    <property type="entry name" value="HATPase"/>
    <property type="match status" value="1"/>
</dbReference>
<keyword evidence="13" id="KW-1185">Reference proteome</keyword>
<evidence type="ECO:0000313" key="13">
    <source>
        <dbReference type="Proteomes" id="UP000644115"/>
    </source>
</evidence>
<dbReference type="EC" id="2.7.13.3" evidence="3"/>
<dbReference type="PANTHER" id="PTHR43711">
    <property type="entry name" value="TWO-COMPONENT HISTIDINE KINASE"/>
    <property type="match status" value="1"/>
</dbReference>
<gene>
    <name evidence="12" type="ORF">H8876_02715</name>
</gene>
<keyword evidence="4" id="KW-0597">Phosphoprotein</keyword>
<comment type="caution">
    <text evidence="12">The sequence shown here is derived from an EMBL/GenBank/DDBJ whole genome shotgun (WGS) entry which is preliminary data.</text>
</comment>
<dbReference type="PRINTS" id="PR00344">
    <property type="entry name" value="BCTRLSENSOR"/>
</dbReference>
<protein>
    <recommendedName>
        <fullName evidence="3">histidine kinase</fullName>
        <ecNumber evidence="3">2.7.13.3</ecNumber>
    </recommendedName>
</protein>
<dbReference type="Proteomes" id="UP000644115">
    <property type="component" value="Unassembled WGS sequence"/>
</dbReference>
<feature type="transmembrane region" description="Helical" evidence="8">
    <location>
        <begin position="150"/>
        <end position="173"/>
    </location>
</feature>
<evidence type="ECO:0000256" key="4">
    <source>
        <dbReference type="ARBA" id="ARBA00022553"/>
    </source>
</evidence>
<evidence type="ECO:0000256" key="8">
    <source>
        <dbReference type="SAM" id="Phobius"/>
    </source>
</evidence>
<keyword evidence="6" id="KW-0418">Kinase</keyword>
<dbReference type="Gene3D" id="1.10.287.130">
    <property type="match status" value="1"/>
</dbReference>
<evidence type="ECO:0000256" key="5">
    <source>
        <dbReference type="ARBA" id="ARBA00022679"/>
    </source>
</evidence>
<dbReference type="CDD" id="cd00130">
    <property type="entry name" value="PAS"/>
    <property type="match status" value="1"/>
</dbReference>
<dbReference type="InterPro" id="IPR003594">
    <property type="entry name" value="HATPase_dom"/>
</dbReference>
<dbReference type="SUPFAM" id="SSF55785">
    <property type="entry name" value="PYP-like sensor domain (PAS domain)"/>
    <property type="match status" value="1"/>
</dbReference>
<dbReference type="SUPFAM" id="SSF47384">
    <property type="entry name" value="Homodimeric domain of signal transducing histidine kinase"/>
    <property type="match status" value="1"/>
</dbReference>
<dbReference type="InterPro" id="IPR036097">
    <property type="entry name" value="HisK_dim/P_sf"/>
</dbReference>
<dbReference type="InterPro" id="IPR000014">
    <property type="entry name" value="PAS"/>
</dbReference>
<dbReference type="GO" id="GO:0000155">
    <property type="term" value="F:phosphorelay sensor kinase activity"/>
    <property type="evidence" value="ECO:0007669"/>
    <property type="project" value="InterPro"/>
</dbReference>
<dbReference type="AlphaFoldDB" id="A0A923SL69"/>
<dbReference type="InterPro" id="IPR005467">
    <property type="entry name" value="His_kinase_dom"/>
</dbReference>
<evidence type="ECO:0000256" key="2">
    <source>
        <dbReference type="ARBA" id="ARBA00004370"/>
    </source>
</evidence>
<dbReference type="InterPro" id="IPR003661">
    <property type="entry name" value="HisK_dim/P_dom"/>
</dbReference>